<evidence type="ECO:0000313" key="3">
    <source>
        <dbReference type="Proteomes" id="UP001498398"/>
    </source>
</evidence>
<dbReference type="Pfam" id="PF00201">
    <property type="entry name" value="UDPGT"/>
    <property type="match status" value="1"/>
</dbReference>
<dbReference type="Proteomes" id="UP001498398">
    <property type="component" value="Unassembled WGS sequence"/>
</dbReference>
<keyword evidence="3" id="KW-1185">Reference proteome</keyword>
<keyword evidence="1" id="KW-0808">Transferase</keyword>
<dbReference type="CDD" id="cd03784">
    <property type="entry name" value="GT1_Gtf-like"/>
    <property type="match status" value="1"/>
</dbReference>
<gene>
    <name evidence="2" type="ORF">VKT23_007644</name>
</gene>
<dbReference type="PANTHER" id="PTHR48045">
    <property type="entry name" value="UDP-GLYCOSYLTRANSFERASE 72B1"/>
    <property type="match status" value="1"/>
</dbReference>
<evidence type="ECO:0000313" key="2">
    <source>
        <dbReference type="EMBL" id="KAK7463058.1"/>
    </source>
</evidence>
<comment type="caution">
    <text evidence="2">The sequence shown here is derived from an EMBL/GenBank/DDBJ whole genome shotgun (WGS) entry which is preliminary data.</text>
</comment>
<name>A0ABR1JN89_9AGAR</name>
<reference evidence="2 3" key="1">
    <citation type="submission" date="2024-01" db="EMBL/GenBank/DDBJ databases">
        <title>A draft genome for the cacao thread blight pathogen Marasmiellus scandens.</title>
        <authorList>
            <person name="Baruah I.K."/>
            <person name="Leung J."/>
            <person name="Bukari Y."/>
            <person name="Amoako-Attah I."/>
            <person name="Meinhardt L.W."/>
            <person name="Bailey B.A."/>
            <person name="Cohen S.P."/>
        </authorList>
    </citation>
    <scope>NUCLEOTIDE SEQUENCE [LARGE SCALE GENOMIC DNA]</scope>
    <source>
        <strain evidence="2 3">GH-19</strain>
    </source>
</reference>
<protein>
    <recommendedName>
        <fullName evidence="4">UDP-Glycosyltransferase/glycogen phosphorylase</fullName>
    </recommendedName>
</protein>
<dbReference type="InterPro" id="IPR002213">
    <property type="entry name" value="UDP_glucos_trans"/>
</dbReference>
<accession>A0ABR1JN89</accession>
<organism evidence="2 3">
    <name type="scientific">Marasmiellus scandens</name>
    <dbReference type="NCBI Taxonomy" id="2682957"/>
    <lineage>
        <taxon>Eukaryota</taxon>
        <taxon>Fungi</taxon>
        <taxon>Dikarya</taxon>
        <taxon>Basidiomycota</taxon>
        <taxon>Agaricomycotina</taxon>
        <taxon>Agaricomycetes</taxon>
        <taxon>Agaricomycetidae</taxon>
        <taxon>Agaricales</taxon>
        <taxon>Marasmiineae</taxon>
        <taxon>Omphalotaceae</taxon>
        <taxon>Marasmiellus</taxon>
    </lineage>
</organism>
<dbReference type="PANTHER" id="PTHR48045:SF31">
    <property type="entry name" value="UDP-GLYCOSYLTRANSFERASE 76B1-LIKE"/>
    <property type="match status" value="1"/>
</dbReference>
<evidence type="ECO:0000256" key="1">
    <source>
        <dbReference type="ARBA" id="ARBA00022679"/>
    </source>
</evidence>
<dbReference type="EMBL" id="JBANRG010000010">
    <property type="protein sequence ID" value="KAK7463058.1"/>
    <property type="molecule type" value="Genomic_DNA"/>
</dbReference>
<dbReference type="Gene3D" id="3.40.50.2000">
    <property type="entry name" value="Glycogen Phosphorylase B"/>
    <property type="match status" value="1"/>
</dbReference>
<sequence>MFMQGFLFEENGRIYIPECDGMFSVTSSAFEREAINTWNRWFESIGKVHYPIGPLSVPKAGLYGTDGHEDDKTYAPVVEFLNKMQEKHGEKSVIYISFGSMFWPVDSTRFWVMVEEFLKNNTPIIVAHPGLNGPADEEKLSLIKNSPIGLELKWAPQETILSHPATGWFVAHGGWNGTQEALRYKVPQIFWPFGGDQPYNAALMTRTHKAGFQLFNVRSGEKGMQIPYVFQNSDQPAPTFTVEAVREEIRALVVRMKGEEGKEIRRNLERVADGYLRGWDEDGEARRNTEEFLRNFVDGPERKAKIQ</sequence>
<dbReference type="SUPFAM" id="SSF53756">
    <property type="entry name" value="UDP-Glycosyltransferase/glycogen phosphorylase"/>
    <property type="match status" value="1"/>
</dbReference>
<evidence type="ECO:0008006" key="4">
    <source>
        <dbReference type="Google" id="ProtNLM"/>
    </source>
</evidence>
<proteinExistence type="predicted"/>